<evidence type="ECO:0000256" key="3">
    <source>
        <dbReference type="ARBA" id="ARBA00022475"/>
    </source>
</evidence>
<dbReference type="PANTHER" id="PTHR27000">
    <property type="entry name" value="LEUCINE-RICH REPEAT RECEPTOR-LIKE PROTEIN KINASE FAMILY PROTEIN-RELATED"/>
    <property type="match status" value="1"/>
</dbReference>
<keyword evidence="3" id="KW-1003">Cell membrane</keyword>
<feature type="transmembrane region" description="Helical" evidence="13">
    <location>
        <begin position="148"/>
        <end position="171"/>
    </location>
</feature>
<reference evidence="15" key="1">
    <citation type="submission" date="2021-01" db="EMBL/GenBank/DDBJ databases">
        <authorList>
            <person name="Corre E."/>
            <person name="Pelletier E."/>
            <person name="Niang G."/>
            <person name="Scheremetjew M."/>
            <person name="Finn R."/>
            <person name="Kale V."/>
            <person name="Holt S."/>
            <person name="Cochrane G."/>
            <person name="Meng A."/>
            <person name="Brown T."/>
            <person name="Cohen L."/>
        </authorList>
    </citation>
    <scope>NUCLEOTIDE SEQUENCE</scope>
    <source>
        <strain evidence="15">Isolate 1302-5</strain>
    </source>
</reference>
<dbReference type="Pfam" id="PF23598">
    <property type="entry name" value="LRR_14"/>
    <property type="match status" value="1"/>
</dbReference>
<feature type="region of interest" description="Disordered" evidence="12">
    <location>
        <begin position="1"/>
        <end position="83"/>
    </location>
</feature>
<evidence type="ECO:0000256" key="6">
    <source>
        <dbReference type="ARBA" id="ARBA00022729"/>
    </source>
</evidence>
<dbReference type="FunFam" id="3.80.10.10:FF:000400">
    <property type="entry name" value="Nuclear pore complex protein NUP107"/>
    <property type="match status" value="1"/>
</dbReference>
<comment type="subcellular location">
    <subcellularLocation>
        <location evidence="2">Cell membrane</location>
    </subcellularLocation>
    <subcellularLocation>
        <location evidence="1">Membrane</location>
        <topology evidence="1">Single-pass membrane protein</topology>
    </subcellularLocation>
</comment>
<dbReference type="InterPro" id="IPR032675">
    <property type="entry name" value="LRR_dom_sf"/>
</dbReference>
<gene>
    <name evidence="15" type="ORF">OAUR00152_LOCUS2052</name>
</gene>
<keyword evidence="4" id="KW-0433">Leucine-rich repeat</keyword>
<evidence type="ECO:0000256" key="8">
    <source>
        <dbReference type="ARBA" id="ARBA00022989"/>
    </source>
</evidence>
<evidence type="ECO:0000256" key="11">
    <source>
        <dbReference type="ARBA" id="ARBA00023180"/>
    </source>
</evidence>
<evidence type="ECO:0000259" key="14">
    <source>
        <dbReference type="Pfam" id="PF23598"/>
    </source>
</evidence>
<dbReference type="EMBL" id="HBKQ01003007">
    <property type="protein sequence ID" value="CAE2204392.1"/>
    <property type="molecule type" value="Transcribed_RNA"/>
</dbReference>
<keyword evidence="8 13" id="KW-1133">Transmembrane helix</keyword>
<proteinExistence type="predicted"/>
<evidence type="ECO:0000256" key="7">
    <source>
        <dbReference type="ARBA" id="ARBA00022737"/>
    </source>
</evidence>
<keyword evidence="11" id="KW-0325">Glycoprotein</keyword>
<dbReference type="AlphaFoldDB" id="A0A7S4M6H5"/>
<evidence type="ECO:0000256" key="9">
    <source>
        <dbReference type="ARBA" id="ARBA00023136"/>
    </source>
</evidence>
<evidence type="ECO:0000256" key="12">
    <source>
        <dbReference type="SAM" id="MobiDB-lite"/>
    </source>
</evidence>
<dbReference type="InterPro" id="IPR055414">
    <property type="entry name" value="LRR_R13L4/SHOC2-like"/>
</dbReference>
<dbReference type="Gene3D" id="3.80.10.10">
    <property type="entry name" value="Ribonuclease Inhibitor"/>
    <property type="match status" value="3"/>
</dbReference>
<dbReference type="SUPFAM" id="SSF52058">
    <property type="entry name" value="L domain-like"/>
    <property type="match status" value="1"/>
</dbReference>
<keyword evidence="7" id="KW-0677">Repeat</keyword>
<sequence>MAGTMAEIPTETTPAVPLSMKPPNDNLGSASLEAEDPSDVISADVAGDETPSNAGRTVGARPGAVRPVPLAPDGDNGGGGGDEAAYLAYTVNGRRRNSGGSSTGRGSSRPSFFVDETVIEGRAITSGTSGRRSEAEAGETKLKGKRRAIIIVGKITAVVVVAAAIAATVVVTSRGHGMATTETTEEVPADEEVKPAVSNSSLDVAVISVIHHMSSQSDLSDPLTAQSRALEWMLNTSATQSYYSAFGNDGSVGDAGDISEMPLRIVQRYVLAVIFFATGGSMRWWVQSDGFLSAERHECEWFGVGCGEDGEFIQSIALGRNNLTGTLPDEIQFLTNLTFFATDYNQIEGTLATTIGNLSNLEYLNIGYNQISGSLPGSIGDLSSLSYLGMSRNAFVGTIPPSFGRLQQLRHLAIARNSLSGGINFLTDLGKVAYFSVQVNQMSGTIPKSIENARNLVIFSLSNNKFNGTIPESVSLLSKLDVLDLSNNMLSGTLLESLADMRGMHQLLLSGNRLRGTIPNSITSMSNLVGITLDTNNLSGTIPTALGAMANLRAIYLHSNRLEGGVPSAIGDISNMSFVDVTDNPLLSGTVPLNLGKLSRLAFLSMSATNLTGNIDFLCSVPLLYGNCAGPDPVLTCKCCHDHSCCDMRLEHNPACSAHFFQFAFFIDPDYLASWERCVGGIYFGTVSHCNWEDMADAYVSSNILKRPD</sequence>
<accession>A0A7S4M6H5</accession>
<keyword evidence="5 13" id="KW-0812">Transmembrane</keyword>
<keyword evidence="9 13" id="KW-0472">Membrane</keyword>
<evidence type="ECO:0000256" key="1">
    <source>
        <dbReference type="ARBA" id="ARBA00004167"/>
    </source>
</evidence>
<organism evidence="15">
    <name type="scientific">Odontella aurita</name>
    <dbReference type="NCBI Taxonomy" id="265563"/>
    <lineage>
        <taxon>Eukaryota</taxon>
        <taxon>Sar</taxon>
        <taxon>Stramenopiles</taxon>
        <taxon>Ochrophyta</taxon>
        <taxon>Bacillariophyta</taxon>
        <taxon>Mediophyceae</taxon>
        <taxon>Biddulphiophycidae</taxon>
        <taxon>Eupodiscales</taxon>
        <taxon>Odontellaceae</taxon>
        <taxon>Odontella</taxon>
    </lineage>
</organism>
<evidence type="ECO:0000256" key="13">
    <source>
        <dbReference type="SAM" id="Phobius"/>
    </source>
</evidence>
<evidence type="ECO:0000256" key="5">
    <source>
        <dbReference type="ARBA" id="ARBA00022692"/>
    </source>
</evidence>
<dbReference type="PANTHER" id="PTHR27000:SF642">
    <property type="entry name" value="INACTIVE LEUCINE-RICH REPEAT RECEPTOR KINASE XIAO-RELATED"/>
    <property type="match status" value="1"/>
</dbReference>
<evidence type="ECO:0000256" key="2">
    <source>
        <dbReference type="ARBA" id="ARBA00004236"/>
    </source>
</evidence>
<dbReference type="GO" id="GO:0005886">
    <property type="term" value="C:plasma membrane"/>
    <property type="evidence" value="ECO:0007669"/>
    <property type="project" value="UniProtKB-SubCell"/>
</dbReference>
<dbReference type="FunFam" id="3.80.10.10:FF:000041">
    <property type="entry name" value="LRR receptor-like serine/threonine-protein kinase ERECTA"/>
    <property type="match status" value="1"/>
</dbReference>
<dbReference type="FunFam" id="3.80.10.10:FF:000383">
    <property type="entry name" value="Leucine-rich repeat receptor protein kinase EMS1"/>
    <property type="match status" value="1"/>
</dbReference>
<protein>
    <recommendedName>
        <fullName evidence="14">Disease resistance R13L4/SHOC-2-like LRR domain-containing protein</fullName>
    </recommendedName>
</protein>
<feature type="domain" description="Disease resistance R13L4/SHOC-2-like LRR" evidence="14">
    <location>
        <begin position="345"/>
        <end position="561"/>
    </location>
</feature>
<name>A0A7S4M6H5_9STRA</name>
<keyword evidence="10" id="KW-0675">Receptor</keyword>
<evidence type="ECO:0000256" key="4">
    <source>
        <dbReference type="ARBA" id="ARBA00022614"/>
    </source>
</evidence>
<evidence type="ECO:0000256" key="10">
    <source>
        <dbReference type="ARBA" id="ARBA00023170"/>
    </source>
</evidence>
<keyword evidence="6" id="KW-0732">Signal</keyword>
<evidence type="ECO:0000313" key="15">
    <source>
        <dbReference type="EMBL" id="CAE2204392.1"/>
    </source>
</evidence>